<reference evidence="2" key="1">
    <citation type="submission" date="2022-03" db="EMBL/GenBank/DDBJ databases">
        <authorList>
            <person name="Martin H S."/>
        </authorList>
    </citation>
    <scope>NUCLEOTIDE SEQUENCE</scope>
</reference>
<protein>
    <submittedName>
        <fullName evidence="2">Uncharacterized protein</fullName>
    </submittedName>
</protein>
<evidence type="ECO:0000313" key="3">
    <source>
        <dbReference type="Proteomes" id="UP000837857"/>
    </source>
</evidence>
<feature type="compositionally biased region" description="Polar residues" evidence="1">
    <location>
        <begin position="8"/>
        <end position="28"/>
    </location>
</feature>
<feature type="region of interest" description="Disordered" evidence="1">
    <location>
        <begin position="51"/>
        <end position="75"/>
    </location>
</feature>
<feature type="compositionally biased region" description="Basic residues" evidence="1">
    <location>
        <begin position="222"/>
        <end position="236"/>
    </location>
</feature>
<keyword evidence="3" id="KW-1185">Reference proteome</keyword>
<feature type="compositionally biased region" description="Basic residues" evidence="1">
    <location>
        <begin position="63"/>
        <end position="75"/>
    </location>
</feature>
<dbReference type="Proteomes" id="UP000837857">
    <property type="component" value="Chromosome 16"/>
</dbReference>
<feature type="region of interest" description="Disordered" evidence="1">
    <location>
        <begin position="221"/>
        <end position="240"/>
    </location>
</feature>
<feature type="non-terminal residue" evidence="2">
    <location>
        <position position="1"/>
    </location>
</feature>
<accession>A0ABN8I0Z3</accession>
<feature type="compositionally biased region" description="Basic and acidic residues" evidence="1">
    <location>
        <begin position="29"/>
        <end position="38"/>
    </location>
</feature>
<feature type="region of interest" description="Disordered" evidence="1">
    <location>
        <begin position="186"/>
        <end position="206"/>
    </location>
</feature>
<dbReference type="EMBL" id="OW152828">
    <property type="protein sequence ID" value="CAH2045777.1"/>
    <property type="molecule type" value="Genomic_DNA"/>
</dbReference>
<organism evidence="2 3">
    <name type="scientific">Iphiclides podalirius</name>
    <name type="common">scarce swallowtail</name>
    <dbReference type="NCBI Taxonomy" id="110791"/>
    <lineage>
        <taxon>Eukaryota</taxon>
        <taxon>Metazoa</taxon>
        <taxon>Ecdysozoa</taxon>
        <taxon>Arthropoda</taxon>
        <taxon>Hexapoda</taxon>
        <taxon>Insecta</taxon>
        <taxon>Pterygota</taxon>
        <taxon>Neoptera</taxon>
        <taxon>Endopterygota</taxon>
        <taxon>Lepidoptera</taxon>
        <taxon>Glossata</taxon>
        <taxon>Ditrysia</taxon>
        <taxon>Papilionoidea</taxon>
        <taxon>Papilionidae</taxon>
        <taxon>Papilioninae</taxon>
        <taxon>Iphiclides</taxon>
    </lineage>
</organism>
<evidence type="ECO:0000256" key="1">
    <source>
        <dbReference type="SAM" id="MobiDB-lite"/>
    </source>
</evidence>
<proteinExistence type="predicted"/>
<gene>
    <name evidence="2" type="ORF">IPOD504_LOCUS5226</name>
</gene>
<name>A0ABN8I0Z3_9NEOP</name>
<feature type="region of interest" description="Disordered" evidence="1">
    <location>
        <begin position="1"/>
        <end position="38"/>
    </location>
</feature>
<evidence type="ECO:0000313" key="2">
    <source>
        <dbReference type="EMBL" id="CAH2045777.1"/>
    </source>
</evidence>
<sequence>MGVVRESVTPSKNKSLENVTSSTENMSISDKENSVEMHEKRDKNITYFGFDESEGHNQENISPHKKFDKQRKRALRPRSRAILQELNVQKQQSGIPRFISENGKKNKKTNVNNILNDKVTESFPEKTDDCNSEIGNDINNAVISDCANISQEDSQSVHLFEDLEVVHHVKPPRKSYVKQKRVAFRQNSVSSDSQDSDVIDNNASSAEEDDLQDLTFNIPMMKPKKTRNKKKSKKLLSKKEEKEVEAWAAGFNSMCEDIDEFDLVVE</sequence>